<comment type="caution">
    <text evidence="1">The sequence shown here is derived from an EMBL/GenBank/DDBJ whole genome shotgun (WGS) entry which is preliminary data.</text>
</comment>
<dbReference type="PANTHER" id="PTHR36513">
    <property type="entry name" value="ABC TRANSMEMBRANE TYPE-1 DOMAIN-CONTAINING PROTEIN"/>
    <property type="match status" value="1"/>
</dbReference>
<evidence type="ECO:0000313" key="2">
    <source>
        <dbReference type="Proteomes" id="UP000639775"/>
    </source>
</evidence>
<dbReference type="EMBL" id="JAAORB010000075">
    <property type="protein sequence ID" value="NHQ76088.1"/>
    <property type="molecule type" value="Genomic_DNA"/>
</dbReference>
<accession>A0A967BFP9</accession>
<dbReference type="InterPro" id="IPR014586">
    <property type="entry name" value="UCP033909"/>
</dbReference>
<dbReference type="AlphaFoldDB" id="A0A967BFP9"/>
<dbReference type="SUPFAM" id="SSF53474">
    <property type="entry name" value="alpha/beta-Hydrolases"/>
    <property type="match status" value="1"/>
</dbReference>
<proteinExistence type="predicted"/>
<name>A0A967BFP9_9RHOB</name>
<keyword evidence="2" id="KW-1185">Reference proteome</keyword>
<gene>
    <name evidence="1" type="ORF">HAT86_16750</name>
</gene>
<dbReference type="PIRSF" id="PIRSF033909">
    <property type="entry name" value="UCP033909"/>
    <property type="match status" value="1"/>
</dbReference>
<keyword evidence="1" id="KW-0378">Hydrolase</keyword>
<dbReference type="Pfam" id="PF05990">
    <property type="entry name" value="DUF900"/>
    <property type="match status" value="1"/>
</dbReference>
<dbReference type="InterPro" id="IPR029058">
    <property type="entry name" value="AB_hydrolase_fold"/>
</dbReference>
<dbReference type="GO" id="GO:0016787">
    <property type="term" value="F:hydrolase activity"/>
    <property type="evidence" value="ECO:0007669"/>
    <property type="project" value="UniProtKB-KW"/>
</dbReference>
<dbReference type="Proteomes" id="UP000639775">
    <property type="component" value="Unassembled WGS sequence"/>
</dbReference>
<dbReference type="InterPro" id="IPR010297">
    <property type="entry name" value="DUF900_hydrolase"/>
</dbReference>
<organism evidence="1 2">
    <name type="scientific">Roseovarius gahaiensis</name>
    <dbReference type="NCBI Taxonomy" id="2716691"/>
    <lineage>
        <taxon>Bacteria</taxon>
        <taxon>Pseudomonadati</taxon>
        <taxon>Pseudomonadota</taxon>
        <taxon>Alphaproteobacteria</taxon>
        <taxon>Rhodobacterales</taxon>
        <taxon>Roseobacteraceae</taxon>
        <taxon>Roseovarius</taxon>
    </lineage>
</organism>
<dbReference type="Gene3D" id="3.40.50.1820">
    <property type="entry name" value="alpha/beta hydrolase"/>
    <property type="match status" value="1"/>
</dbReference>
<protein>
    <submittedName>
        <fullName evidence="1">Alpha/beta hydrolase</fullName>
    </submittedName>
</protein>
<evidence type="ECO:0000313" key="1">
    <source>
        <dbReference type="EMBL" id="NHQ76088.1"/>
    </source>
</evidence>
<dbReference type="PANTHER" id="PTHR36513:SF1">
    <property type="entry name" value="TRANSMEMBRANE PROTEIN"/>
    <property type="match status" value="1"/>
</dbReference>
<sequence length="369" mass="40321">MLLLFLLAFSLFAGCSPPPQIMGIDNPDLTAASVHDVTRQRIFIATTRGPSEEPGVLYGPDRSLALLLASVDVTIPPNHVEGQLERPQQLPPDPRKDFTVTNPVTYASDKDVVVEIRRELEKRPREDRKLLLFVHGFNNTSSDATLRLAQFVEDTGFEGVPILFTWASAATASRYVYDLNSTLVAREKVKEIADIMVRSKPESADVFAHSMGAFLTMEGLVDLQQADTLGRRGEIDNIMLAAPDIDLDVFRTQLRQLSPEIRKKMYVLVSKDDKALRLSSRIAGGVPRVGVADTDELEALGVTVIDLSEIDDSASGSHSKFAGSPEVVQLIGLGLNSGHKFGQDNTPAIQKILSTSPIQIFGNGVNLFN</sequence>
<reference evidence="1" key="1">
    <citation type="submission" date="2020-03" db="EMBL/GenBank/DDBJ databases">
        <title>Roseovarius gahaiensis sp. nov., isolated from Gahai Saline Lake, China.</title>
        <authorList>
            <person name="Sun X."/>
        </authorList>
    </citation>
    <scope>NUCLEOTIDE SEQUENCE</scope>
    <source>
        <strain evidence="1">GH877</strain>
    </source>
</reference>